<evidence type="ECO:0008006" key="4">
    <source>
        <dbReference type="Google" id="ProtNLM"/>
    </source>
</evidence>
<proteinExistence type="predicted"/>
<dbReference type="Proteomes" id="UP001202717">
    <property type="component" value="Chromosome"/>
</dbReference>
<organism evidence="2 3">
    <name type="scientific">Psychroserpens ponticola</name>
    <dbReference type="NCBI Taxonomy" id="2932268"/>
    <lineage>
        <taxon>Bacteria</taxon>
        <taxon>Pseudomonadati</taxon>
        <taxon>Bacteroidota</taxon>
        <taxon>Flavobacteriia</taxon>
        <taxon>Flavobacteriales</taxon>
        <taxon>Flavobacteriaceae</taxon>
        <taxon>Psychroserpens</taxon>
    </lineage>
</organism>
<evidence type="ECO:0000313" key="3">
    <source>
        <dbReference type="Proteomes" id="UP001202717"/>
    </source>
</evidence>
<feature type="signal peptide" evidence="1">
    <location>
        <begin position="1"/>
        <end position="20"/>
    </location>
</feature>
<sequence>MNIKKISLFVLILIFLSCSKDPKSFVPHLNGYWEIEEVTLSDGSKKSYNYNDTVDYIEITDGLIGFRTKLKPNLSGTYETSTDKERIEVKIENDSLHLMYSTLYSNWKETVLNADKDKLLIINTNKDMYLYKRYVPLNLE</sequence>
<keyword evidence="3" id="KW-1185">Reference proteome</keyword>
<evidence type="ECO:0000256" key="1">
    <source>
        <dbReference type="SAM" id="SignalP"/>
    </source>
</evidence>
<reference evidence="2 3" key="1">
    <citation type="submission" date="2023-01" db="EMBL/GenBank/DDBJ databases">
        <title>Psychroserpens ponticola sp. nov., isolated from seawater.</title>
        <authorList>
            <person name="Kristyanto S."/>
            <person name="Jung J."/>
            <person name="Kim J.M."/>
            <person name="Jeon C.O."/>
        </authorList>
    </citation>
    <scope>NUCLEOTIDE SEQUENCE [LARGE SCALE GENOMIC DNA]</scope>
    <source>
        <strain evidence="2 3">MSW6</strain>
    </source>
</reference>
<accession>A0ABY7S0N2</accession>
<protein>
    <recommendedName>
        <fullName evidence="4">Lipocalin-like domain-containing protein</fullName>
    </recommendedName>
</protein>
<evidence type="ECO:0000313" key="2">
    <source>
        <dbReference type="EMBL" id="WCO02567.1"/>
    </source>
</evidence>
<gene>
    <name evidence="2" type="ORF">MUN68_003500</name>
</gene>
<keyword evidence="1" id="KW-0732">Signal</keyword>
<dbReference type="RefSeq" id="WP_249995335.1">
    <property type="nucleotide sequence ID" value="NZ_CP116221.1"/>
</dbReference>
<dbReference type="EMBL" id="CP116221">
    <property type="protein sequence ID" value="WCO02567.1"/>
    <property type="molecule type" value="Genomic_DNA"/>
</dbReference>
<name>A0ABY7S0N2_9FLAO</name>
<dbReference type="PROSITE" id="PS51257">
    <property type="entry name" value="PROKAR_LIPOPROTEIN"/>
    <property type="match status" value="1"/>
</dbReference>
<feature type="chain" id="PRO_5045268744" description="Lipocalin-like domain-containing protein" evidence="1">
    <location>
        <begin position="21"/>
        <end position="140"/>
    </location>
</feature>